<dbReference type="Gene3D" id="2.60.120.260">
    <property type="entry name" value="Galactose-binding domain-like"/>
    <property type="match status" value="1"/>
</dbReference>
<evidence type="ECO:0000259" key="2">
    <source>
        <dbReference type="SMART" id="SM00939"/>
    </source>
</evidence>
<accession>A0ABD5UHI6</accession>
<reference evidence="3 4" key="1">
    <citation type="journal article" date="2019" name="Int. J. Syst. Evol. Microbiol.">
        <title>The Global Catalogue of Microorganisms (GCM) 10K type strain sequencing project: providing services to taxonomists for standard genome sequencing and annotation.</title>
        <authorList>
            <consortium name="The Broad Institute Genomics Platform"/>
            <consortium name="The Broad Institute Genome Sequencing Center for Infectious Disease"/>
            <person name="Wu L."/>
            <person name="Ma J."/>
        </authorList>
    </citation>
    <scope>NUCLEOTIDE SEQUENCE [LARGE SCALE GENOMIC DNA]</scope>
    <source>
        <strain evidence="3 4">Y73</strain>
    </source>
</reference>
<protein>
    <submittedName>
        <fullName evidence="3">CocE/NonD family hydrolase</fullName>
    </submittedName>
</protein>
<gene>
    <name evidence="3" type="ORF">ACFQEY_06905</name>
</gene>
<evidence type="ECO:0000256" key="1">
    <source>
        <dbReference type="ARBA" id="ARBA00022801"/>
    </source>
</evidence>
<dbReference type="InterPro" id="IPR000383">
    <property type="entry name" value="Xaa-Pro-like_dom"/>
</dbReference>
<feature type="domain" description="Xaa-Pro dipeptidyl-peptidase C-terminal" evidence="2">
    <location>
        <begin position="291"/>
        <end position="523"/>
    </location>
</feature>
<dbReference type="GO" id="GO:0016787">
    <property type="term" value="F:hydrolase activity"/>
    <property type="evidence" value="ECO:0007669"/>
    <property type="project" value="UniProtKB-KW"/>
</dbReference>
<comment type="caution">
    <text evidence="3">The sequence shown here is derived from an EMBL/GenBank/DDBJ whole genome shotgun (WGS) entry which is preliminary data.</text>
</comment>
<dbReference type="SMART" id="SM00939">
    <property type="entry name" value="PepX_C"/>
    <property type="match status" value="1"/>
</dbReference>
<dbReference type="SUPFAM" id="SSF49785">
    <property type="entry name" value="Galactose-binding domain-like"/>
    <property type="match status" value="1"/>
</dbReference>
<dbReference type="Gene3D" id="3.40.50.1820">
    <property type="entry name" value="alpha/beta hydrolase"/>
    <property type="match status" value="1"/>
</dbReference>
<dbReference type="RefSeq" id="WP_379766284.1">
    <property type="nucleotide sequence ID" value="NZ_JBHSXI010000008.1"/>
</dbReference>
<evidence type="ECO:0000313" key="4">
    <source>
        <dbReference type="Proteomes" id="UP001596333"/>
    </source>
</evidence>
<dbReference type="InterPro" id="IPR013736">
    <property type="entry name" value="Xaa-Pro_dipept_C"/>
</dbReference>
<dbReference type="Proteomes" id="UP001596333">
    <property type="component" value="Unassembled WGS sequence"/>
</dbReference>
<dbReference type="EMBL" id="JBHSXI010000008">
    <property type="protein sequence ID" value="MFC6888744.1"/>
    <property type="molecule type" value="Genomic_DNA"/>
</dbReference>
<keyword evidence="1 3" id="KW-0378">Hydrolase</keyword>
<dbReference type="InterPro" id="IPR029058">
    <property type="entry name" value="AB_hydrolase_fold"/>
</dbReference>
<sequence length="660" mass="74513">MASKPELRHSELKVHNNLRIPVGQETVSATRYEPVGYGDELPALLLYYPYRKDDYLTYGAYAPTIEFLAMNGYNVITADLVGTGASSGRKERPFDSSTEGREGKAIVEWLADQEWTTGRIGMFGKSYPGMTCLSTAAARPDGLEAIAPMYTSTGGFNERHGGLLDAWGRGGHWNPQMQALQALPSSNRDDDGRWEEVWKEHLQERLEGTPWLFQALDHEYEDEYWKGTGIDVSRIEVPTFAVSGWRDIAPRDTLDYVSKIDAPKRAILGPWRHTLPHRGRETAIEFRPQLLEWFDYFLKNEENDALSHPTITFWTERDGGGKIDRGVWRATETWPKATDDNVDALTFAVTPSGLQHTDEFTSGSVEIEYEHDHTVGMYSQDEFAVPADTNGDDVRSLCFETDSLDDAVELTGNGTVDLRLMSSIPDPLVSVRIVDVSPNGDAMLITHRRLRASHRFGHDSRQEVTPGEEFDIQLYLKPKSHVFEEGHKIRLAISGAHFPVALPTRKQGTFRLHSDPKRPSLLTLPGRVHESKVAFDETLDMGQPDTSVLPVDSQYVTPERSMWETTREHINDTASVHTYSGKKVELPHAESMTFNQDIRASVEANDPSSMFVYSETEMTISHRNQRAHAWVTCRTSRDSTQISTTVTLDEQTVFEETWTR</sequence>
<proteinExistence type="predicted"/>
<dbReference type="AlphaFoldDB" id="A0ABD5UHI6"/>
<evidence type="ECO:0000313" key="3">
    <source>
        <dbReference type="EMBL" id="MFC6888744.1"/>
    </source>
</evidence>
<dbReference type="InterPro" id="IPR005674">
    <property type="entry name" value="CocE/Ser_esterase"/>
</dbReference>
<dbReference type="InterPro" id="IPR008979">
    <property type="entry name" value="Galactose-bd-like_sf"/>
</dbReference>
<dbReference type="SUPFAM" id="SSF53474">
    <property type="entry name" value="alpha/beta-Hydrolases"/>
    <property type="match status" value="1"/>
</dbReference>
<keyword evidence="4" id="KW-1185">Reference proteome</keyword>
<dbReference type="Gene3D" id="1.10.3020.10">
    <property type="entry name" value="alpha-amino acid ester hydrolase ( Helical cap domain)"/>
    <property type="match status" value="1"/>
</dbReference>
<name>A0ABD5UHI6_9EURY</name>
<dbReference type="NCBIfam" id="TIGR00976">
    <property type="entry name" value="CocE_NonD"/>
    <property type="match status" value="1"/>
</dbReference>
<dbReference type="Pfam" id="PF08530">
    <property type="entry name" value="PepX_C"/>
    <property type="match status" value="1"/>
</dbReference>
<organism evidence="3 4">
    <name type="scientific">Halorubrum trueperi</name>
    <dbReference type="NCBI Taxonomy" id="2004704"/>
    <lineage>
        <taxon>Archaea</taxon>
        <taxon>Methanobacteriati</taxon>
        <taxon>Methanobacteriota</taxon>
        <taxon>Stenosarchaea group</taxon>
        <taxon>Halobacteria</taxon>
        <taxon>Halobacteriales</taxon>
        <taxon>Haloferacaceae</taxon>
        <taxon>Halorubrum</taxon>
    </lineage>
</organism>
<dbReference type="Pfam" id="PF02129">
    <property type="entry name" value="Peptidase_S15"/>
    <property type="match status" value="1"/>
</dbReference>